<protein>
    <submittedName>
        <fullName evidence="1">Uncharacterized protein</fullName>
    </submittedName>
</protein>
<organism evidence="1 2">
    <name type="scientific">Smallanthus sonchifolius</name>
    <dbReference type="NCBI Taxonomy" id="185202"/>
    <lineage>
        <taxon>Eukaryota</taxon>
        <taxon>Viridiplantae</taxon>
        <taxon>Streptophyta</taxon>
        <taxon>Embryophyta</taxon>
        <taxon>Tracheophyta</taxon>
        <taxon>Spermatophyta</taxon>
        <taxon>Magnoliopsida</taxon>
        <taxon>eudicotyledons</taxon>
        <taxon>Gunneridae</taxon>
        <taxon>Pentapetalae</taxon>
        <taxon>asterids</taxon>
        <taxon>campanulids</taxon>
        <taxon>Asterales</taxon>
        <taxon>Asteraceae</taxon>
        <taxon>Asteroideae</taxon>
        <taxon>Heliantheae alliance</taxon>
        <taxon>Millerieae</taxon>
        <taxon>Smallanthus</taxon>
    </lineage>
</organism>
<proteinExistence type="predicted"/>
<name>A0ACB9JRL2_9ASTR</name>
<gene>
    <name evidence="1" type="ORF">L1987_10181</name>
</gene>
<evidence type="ECO:0000313" key="2">
    <source>
        <dbReference type="Proteomes" id="UP001056120"/>
    </source>
</evidence>
<reference evidence="1 2" key="2">
    <citation type="journal article" date="2022" name="Mol. Ecol. Resour.">
        <title>The genomes of chicory, endive, great burdock and yacon provide insights into Asteraceae paleo-polyploidization history and plant inulin production.</title>
        <authorList>
            <person name="Fan W."/>
            <person name="Wang S."/>
            <person name="Wang H."/>
            <person name="Wang A."/>
            <person name="Jiang F."/>
            <person name="Liu H."/>
            <person name="Zhao H."/>
            <person name="Xu D."/>
            <person name="Zhang Y."/>
        </authorList>
    </citation>
    <scope>NUCLEOTIDE SEQUENCE [LARGE SCALE GENOMIC DNA]</scope>
    <source>
        <strain evidence="2">cv. Yunnan</strain>
        <tissue evidence="1">Leaves</tissue>
    </source>
</reference>
<evidence type="ECO:0000313" key="1">
    <source>
        <dbReference type="EMBL" id="KAI3822587.1"/>
    </source>
</evidence>
<dbReference type="EMBL" id="CM042020">
    <property type="protein sequence ID" value="KAI3822587.1"/>
    <property type="molecule type" value="Genomic_DNA"/>
</dbReference>
<comment type="caution">
    <text evidence="1">The sequence shown here is derived from an EMBL/GenBank/DDBJ whole genome shotgun (WGS) entry which is preliminary data.</text>
</comment>
<sequence>MGESERKSVRERVLILFLLKLGIYRQRSHDIQEPRDVTEVPLDKRNEDVEEDTFVQAEVNNTTTSTPSQANVDSSAEATKRNQFGDAFASTSMSLPVYRKHELPNSPTMLLTAIK</sequence>
<reference evidence="2" key="1">
    <citation type="journal article" date="2022" name="Mol. Ecol. Resour.">
        <title>The genomes of chicory, endive, great burdock and yacon provide insights into Asteraceae palaeo-polyploidization history and plant inulin production.</title>
        <authorList>
            <person name="Fan W."/>
            <person name="Wang S."/>
            <person name="Wang H."/>
            <person name="Wang A."/>
            <person name="Jiang F."/>
            <person name="Liu H."/>
            <person name="Zhao H."/>
            <person name="Xu D."/>
            <person name="Zhang Y."/>
        </authorList>
    </citation>
    <scope>NUCLEOTIDE SEQUENCE [LARGE SCALE GENOMIC DNA]</scope>
    <source>
        <strain evidence="2">cv. Yunnan</strain>
    </source>
</reference>
<keyword evidence="2" id="KW-1185">Reference proteome</keyword>
<dbReference type="Proteomes" id="UP001056120">
    <property type="component" value="Linkage Group LG03"/>
</dbReference>
<accession>A0ACB9JRL2</accession>